<dbReference type="GO" id="GO:0000785">
    <property type="term" value="C:chromatin"/>
    <property type="evidence" value="ECO:0007669"/>
    <property type="project" value="TreeGrafter"/>
</dbReference>
<dbReference type="InterPro" id="IPR001487">
    <property type="entry name" value="Bromodomain"/>
</dbReference>
<dbReference type="InterPro" id="IPR050935">
    <property type="entry name" value="Bromo_chromatin_reader"/>
</dbReference>
<dbReference type="EMBL" id="WVUK01000045">
    <property type="protein sequence ID" value="KAF7495772.1"/>
    <property type="molecule type" value="Genomic_DNA"/>
</dbReference>
<dbReference type="OrthoDB" id="21449at2759"/>
<dbReference type="PANTHER" id="PTHR22880">
    <property type="entry name" value="FALZ-RELATED BROMODOMAIN-CONTAINING PROTEINS"/>
    <property type="match status" value="1"/>
</dbReference>
<reference evidence="5" key="2">
    <citation type="submission" date="2020-01" db="EMBL/GenBank/DDBJ databases">
        <authorList>
            <person name="Korhonen P.K.K."/>
            <person name="Guangxu M.G."/>
            <person name="Wang T.W."/>
            <person name="Stroehlein A.J.S."/>
            <person name="Young N.D."/>
            <person name="Ang C.-S.A."/>
            <person name="Fernando D.W.F."/>
            <person name="Lu H.L."/>
            <person name="Taylor S.T."/>
            <person name="Ehtesham M.E.M."/>
            <person name="Najaraj S.H.N."/>
            <person name="Harsha G.H.G."/>
            <person name="Madugundu A.M."/>
            <person name="Renuse S.R."/>
            <person name="Holt D.H."/>
            <person name="Pandey A.P."/>
            <person name="Papenfuss A.P."/>
            <person name="Gasser R.B.G."/>
            <person name="Fischer K.F."/>
        </authorList>
    </citation>
    <scope>NUCLEOTIDE SEQUENCE</scope>
    <source>
        <strain evidence="5">SSS_KF_BRIS2020</strain>
    </source>
</reference>
<dbReference type="PANTHER" id="PTHR22880:SF225">
    <property type="entry name" value="BROMODOMAIN-CONTAINING PROTEIN BET-1-RELATED"/>
    <property type="match status" value="1"/>
</dbReference>
<dbReference type="GO" id="GO:0005634">
    <property type="term" value="C:nucleus"/>
    <property type="evidence" value="ECO:0007669"/>
    <property type="project" value="TreeGrafter"/>
</dbReference>
<dbReference type="Proteomes" id="UP000070412">
    <property type="component" value="Unassembled WGS sequence"/>
</dbReference>
<reference evidence="6" key="3">
    <citation type="submission" date="2022-06" db="UniProtKB">
        <authorList>
            <consortium name="EnsemblMetazoa"/>
        </authorList>
    </citation>
    <scope>IDENTIFICATION</scope>
</reference>
<protein>
    <submittedName>
        <fullName evidence="5">Bromodomain testis-specific protein</fullName>
    </submittedName>
</protein>
<feature type="region of interest" description="Disordered" evidence="3">
    <location>
        <begin position="1"/>
        <end position="21"/>
    </location>
</feature>
<dbReference type="EnsemblMetazoa" id="SSS_6415s_mrna">
    <property type="protein sequence ID" value="KAF7495772.1"/>
    <property type="gene ID" value="SSS_6415"/>
</dbReference>
<dbReference type="GO" id="GO:0006338">
    <property type="term" value="P:chromatin remodeling"/>
    <property type="evidence" value="ECO:0007669"/>
    <property type="project" value="TreeGrafter"/>
</dbReference>
<sequence>MQSNNDPSNRGNRSLNTPTPEDNEYLAFLMDCLEDEMRVEREMDESINIRLENLSSDIVGIISPENTSNDSNDSDYLEIESPLVFDPPFSFDYNTHDIISAMMDEIFQPFIFNPIDDCNDSRFNVENSERETLMRIGTNTEPGIVTNVEPEIIMNAEPGIRIPNSDSDLNDLDDLEIESLFVFDPPLSLDTIHDEITTALIDEKFQPFIFNPIDDSNDSRFNVENSERETLMRIGTNTEPGIVTNAEPEIIMNPQPGIRIPNSDSDLNDLDDLEIESLFVFDPPLSLDTIHDEITTALIDEKFQPFIFNPIDDSNDSRFNVENSERETLMRIGTNAEPGIEMNAEPGIKINVEPEIETNVDHEIKMNIEPRIEMNAEPVIGMNAEPGIEMNAEPEIKMNAEPGIKMNAEPGIERNAEPEIKMNAEPGIEMNVEPEIGTNAESGIEMNAEPEIGTNAEPGIVTNFEPGIKMNAEPEIKMNVEPEIKMNVEPEIGTNAEPGIITNVKSKIGTNAEPGIKMDVELEIGTNAEPGIGTNAEPEIGTNVEPEIKMNAEPEIKMDVEPEMEILITIFEPGSSDLGDLKIESLFVIDPPLSSDNNSDDIISVPINETFQLLGLNPIDDCNDSQSKVGNSKPETLMPNETAAELEIGTNTEPGIVTNAIHADINAINGTEQIAAEVPMDSNGTTVLPNGIKIVNGVAQMPFDRSELNDGDQSTFKPRFTNQLQFLQKVVIRDIFRNRSALPFLKPFNCVRSKEPSYYDIIMEPMDFTTIKKRLIFLWYQSADECIDDIRQIFINCFRFNSPSHHVYLKGKKLQDSFLRKLAKMPAHEEEIDCPPKPSLKKYMKKPKKISLNTDPSIDPQRSKRASQIITRSKSGIKIRKPKNLYSELATSSMLNRKTSSSSSSSSSSSTSSSSSSSDSDE</sequence>
<keyword evidence="7" id="KW-1185">Reference proteome</keyword>
<dbReference type="SUPFAM" id="SSF47370">
    <property type="entry name" value="Bromodomain"/>
    <property type="match status" value="1"/>
</dbReference>
<accession>A0A834RHE6</accession>
<keyword evidence="1 2" id="KW-0103">Bromodomain</keyword>
<dbReference type="PRINTS" id="PR00503">
    <property type="entry name" value="BROMODOMAIN"/>
</dbReference>
<evidence type="ECO:0000313" key="5">
    <source>
        <dbReference type="EMBL" id="KAF7495772.1"/>
    </source>
</evidence>
<evidence type="ECO:0000256" key="1">
    <source>
        <dbReference type="ARBA" id="ARBA00023117"/>
    </source>
</evidence>
<organism evidence="5">
    <name type="scientific">Sarcoptes scabiei</name>
    <name type="common">Itch mite</name>
    <name type="synonym">Acarus scabiei</name>
    <dbReference type="NCBI Taxonomy" id="52283"/>
    <lineage>
        <taxon>Eukaryota</taxon>
        <taxon>Metazoa</taxon>
        <taxon>Ecdysozoa</taxon>
        <taxon>Arthropoda</taxon>
        <taxon>Chelicerata</taxon>
        <taxon>Arachnida</taxon>
        <taxon>Acari</taxon>
        <taxon>Acariformes</taxon>
        <taxon>Sarcoptiformes</taxon>
        <taxon>Astigmata</taxon>
        <taxon>Psoroptidia</taxon>
        <taxon>Sarcoptoidea</taxon>
        <taxon>Sarcoptidae</taxon>
        <taxon>Sarcoptinae</taxon>
        <taxon>Sarcoptes</taxon>
    </lineage>
</organism>
<feature type="compositionally biased region" description="Polar residues" evidence="3">
    <location>
        <begin position="1"/>
        <end position="20"/>
    </location>
</feature>
<evidence type="ECO:0000313" key="6">
    <source>
        <dbReference type="EnsemblMetazoa" id="KAF7495772.1"/>
    </source>
</evidence>
<dbReference type="AlphaFoldDB" id="A0A834RHE6"/>
<feature type="region of interest" description="Disordered" evidence="3">
    <location>
        <begin position="850"/>
        <end position="922"/>
    </location>
</feature>
<proteinExistence type="predicted"/>
<feature type="domain" description="Bromo" evidence="4">
    <location>
        <begin position="736"/>
        <end position="808"/>
    </location>
</feature>
<dbReference type="Gene3D" id="1.20.920.10">
    <property type="entry name" value="Bromodomain-like"/>
    <property type="match status" value="1"/>
</dbReference>
<dbReference type="Pfam" id="PF00439">
    <property type="entry name" value="Bromodomain"/>
    <property type="match status" value="1"/>
</dbReference>
<gene>
    <name evidence="5" type="ORF">SSS_6415</name>
</gene>
<feature type="compositionally biased region" description="Polar residues" evidence="3">
    <location>
        <begin position="889"/>
        <end position="898"/>
    </location>
</feature>
<dbReference type="GO" id="GO:0006355">
    <property type="term" value="P:regulation of DNA-templated transcription"/>
    <property type="evidence" value="ECO:0007669"/>
    <property type="project" value="TreeGrafter"/>
</dbReference>
<evidence type="ECO:0000256" key="2">
    <source>
        <dbReference type="PROSITE-ProRule" id="PRU00035"/>
    </source>
</evidence>
<reference evidence="7" key="1">
    <citation type="journal article" date="2020" name="PLoS Negl. Trop. Dis.">
        <title>High-quality nuclear genome for Sarcoptes scabiei-A critical resource for a neglected parasite.</title>
        <authorList>
            <person name="Korhonen P.K."/>
            <person name="Gasser R.B."/>
            <person name="Ma G."/>
            <person name="Wang T."/>
            <person name="Stroehlein A.J."/>
            <person name="Young N.D."/>
            <person name="Ang C.S."/>
            <person name="Fernando D.D."/>
            <person name="Lu H.C."/>
            <person name="Taylor S."/>
            <person name="Reynolds S.L."/>
            <person name="Mofiz E."/>
            <person name="Najaraj S.H."/>
            <person name="Gowda H."/>
            <person name="Madugundu A."/>
            <person name="Renuse S."/>
            <person name="Holt D."/>
            <person name="Pandey A."/>
            <person name="Papenfuss A.T."/>
            <person name="Fischer K."/>
        </authorList>
    </citation>
    <scope>NUCLEOTIDE SEQUENCE [LARGE SCALE GENOMIC DNA]</scope>
</reference>
<dbReference type="InterPro" id="IPR036427">
    <property type="entry name" value="Bromodomain-like_sf"/>
</dbReference>
<dbReference type="SMART" id="SM00297">
    <property type="entry name" value="BROMO"/>
    <property type="match status" value="1"/>
</dbReference>
<evidence type="ECO:0000256" key="3">
    <source>
        <dbReference type="SAM" id="MobiDB-lite"/>
    </source>
</evidence>
<evidence type="ECO:0000259" key="4">
    <source>
        <dbReference type="PROSITE" id="PS50014"/>
    </source>
</evidence>
<name>A0A834RHE6_SARSC</name>
<evidence type="ECO:0000313" key="7">
    <source>
        <dbReference type="Proteomes" id="UP000070412"/>
    </source>
</evidence>
<dbReference type="PROSITE" id="PS50014">
    <property type="entry name" value="BROMODOMAIN_2"/>
    <property type="match status" value="1"/>
</dbReference>
<feature type="compositionally biased region" description="Low complexity" evidence="3">
    <location>
        <begin position="899"/>
        <end position="922"/>
    </location>
</feature>